<organism evidence="1 2">
    <name type="scientific">Paenibacillus terricola</name>
    <dbReference type="NCBI Taxonomy" id="2763503"/>
    <lineage>
        <taxon>Bacteria</taxon>
        <taxon>Bacillati</taxon>
        <taxon>Bacillota</taxon>
        <taxon>Bacilli</taxon>
        <taxon>Bacillales</taxon>
        <taxon>Paenibacillaceae</taxon>
        <taxon>Paenibacillus</taxon>
    </lineage>
</organism>
<reference evidence="1 2" key="1">
    <citation type="submission" date="2020-09" db="EMBL/GenBank/DDBJ databases">
        <title>Paenibacillus sp. strain PR3 16S rRNA gene Genome sequencing and assembly.</title>
        <authorList>
            <person name="Kim J."/>
        </authorList>
    </citation>
    <scope>NUCLEOTIDE SEQUENCE [LARGE SCALE GENOMIC DNA]</scope>
    <source>
        <strain evidence="1 2">PR3</strain>
    </source>
</reference>
<proteinExistence type="predicted"/>
<sequence>MRKKALWLLIIGVLVTAIAYGLWRYSAREVDVRLEGLKYRLGTINASEVEPATIQIEGTVRRTLSGKREFRGTVEIEGESIPVKKEIVKNLTFSARKGEAFHLIYPWYDGEGNMYSFQLGDLYANDDFSQVTLTLYDQREDGSRYWGGDDGLMLTAPAKDRTDAVRLANKLMAHRLEGLQPLK</sequence>
<keyword evidence="2" id="KW-1185">Reference proteome</keyword>
<evidence type="ECO:0000313" key="1">
    <source>
        <dbReference type="EMBL" id="MBD3918459.1"/>
    </source>
</evidence>
<dbReference type="RefSeq" id="WP_191202650.1">
    <property type="nucleotide sequence ID" value="NZ_JACXZA010000001.1"/>
</dbReference>
<evidence type="ECO:0000313" key="2">
    <source>
        <dbReference type="Proteomes" id="UP000609346"/>
    </source>
</evidence>
<gene>
    <name evidence="1" type="ORF">H8B09_06810</name>
</gene>
<accession>A0ABR8MR46</accession>
<comment type="caution">
    <text evidence="1">The sequence shown here is derived from an EMBL/GenBank/DDBJ whole genome shotgun (WGS) entry which is preliminary data.</text>
</comment>
<protein>
    <submittedName>
        <fullName evidence="1">Uncharacterized protein</fullName>
    </submittedName>
</protein>
<dbReference type="Proteomes" id="UP000609346">
    <property type="component" value="Unassembled WGS sequence"/>
</dbReference>
<dbReference type="EMBL" id="JACXZA010000001">
    <property type="protein sequence ID" value="MBD3918459.1"/>
    <property type="molecule type" value="Genomic_DNA"/>
</dbReference>
<name>A0ABR8MR46_9BACL</name>